<dbReference type="SUPFAM" id="SSF56801">
    <property type="entry name" value="Acetyl-CoA synthetase-like"/>
    <property type="match status" value="1"/>
</dbReference>
<name>A0A9W6WCW0_9ACTN</name>
<sequence>MSGFSSGFPGARDIARDILNRLRSVPDLADRYTDVVTLDSLEDLVHVPVMQRDDINVALAHLKPRAREGATWMFQSGGTTGSPKLGFAPTGLYMAEVHQQWKPIGPDDLFVNGWSAGKLWGGHYLVAAYADLTGCTGVPLGSIGKHEYDDWFGFFIERGVTAIGGSPSGLRALFGYARENGIKLPELRSVLWLGEAWHPQLDADIPAVAPNARRWGLYGSTETWVLGTNTPDCPDDTWHLLPSQLAHVGADQLIDFTSLKPHGLNPVLRYQTGDAGEWVDCACGAEGRALRLLGRRDGVVKFRSVGIDVDAMIADVGSWPGVSRAQLRMNEFADRLPTLELLVCPAREATRDLPDRLHEHVLATTFALRDVLRTDPAGFKVVLVDEPVSNERTGKTADLIVRRVQ</sequence>
<dbReference type="Pfam" id="PF00501">
    <property type="entry name" value="AMP-binding"/>
    <property type="match status" value="1"/>
</dbReference>
<dbReference type="Gene3D" id="3.40.50.12780">
    <property type="entry name" value="N-terminal domain of ligase-like"/>
    <property type="match status" value="1"/>
</dbReference>
<dbReference type="InterPro" id="IPR042099">
    <property type="entry name" value="ANL_N_sf"/>
</dbReference>
<evidence type="ECO:0000259" key="1">
    <source>
        <dbReference type="Pfam" id="PF00501"/>
    </source>
</evidence>
<proteinExistence type="predicted"/>
<dbReference type="PANTHER" id="PTHR43845:SF1">
    <property type="entry name" value="BLR5969 PROTEIN"/>
    <property type="match status" value="1"/>
</dbReference>
<dbReference type="InterPro" id="IPR000873">
    <property type="entry name" value="AMP-dep_synth/lig_dom"/>
</dbReference>
<accession>A0A9W6WCW0</accession>
<dbReference type="Proteomes" id="UP001165079">
    <property type="component" value="Unassembled WGS sequence"/>
</dbReference>
<feature type="domain" description="AMP-dependent synthetase/ligase" evidence="1">
    <location>
        <begin position="61"/>
        <end position="237"/>
    </location>
</feature>
<comment type="caution">
    <text evidence="2">The sequence shown here is derived from an EMBL/GenBank/DDBJ whole genome shotgun (WGS) entry which is preliminary data.</text>
</comment>
<dbReference type="PANTHER" id="PTHR43845">
    <property type="entry name" value="BLR5969 PROTEIN"/>
    <property type="match status" value="1"/>
</dbReference>
<dbReference type="EMBL" id="BSTX01000006">
    <property type="protein sequence ID" value="GLZ81488.1"/>
    <property type="molecule type" value="Genomic_DNA"/>
</dbReference>
<organism evidence="2 3">
    <name type="scientific">Actinorhabdospora filicis</name>
    <dbReference type="NCBI Taxonomy" id="1785913"/>
    <lineage>
        <taxon>Bacteria</taxon>
        <taxon>Bacillati</taxon>
        <taxon>Actinomycetota</taxon>
        <taxon>Actinomycetes</taxon>
        <taxon>Micromonosporales</taxon>
        <taxon>Micromonosporaceae</taxon>
        <taxon>Actinorhabdospora</taxon>
    </lineage>
</organism>
<gene>
    <name evidence="2" type="ORF">Afil01_62950</name>
</gene>
<dbReference type="RefSeq" id="WP_285666968.1">
    <property type="nucleotide sequence ID" value="NZ_BSTX01000006.1"/>
</dbReference>
<protein>
    <recommendedName>
        <fullName evidence="1">AMP-dependent synthetase/ligase domain-containing protein</fullName>
    </recommendedName>
</protein>
<dbReference type="AlphaFoldDB" id="A0A9W6WCW0"/>
<evidence type="ECO:0000313" key="2">
    <source>
        <dbReference type="EMBL" id="GLZ81488.1"/>
    </source>
</evidence>
<reference evidence="2" key="1">
    <citation type="submission" date="2023-03" db="EMBL/GenBank/DDBJ databases">
        <title>Actinorhabdospora filicis NBRC 111898.</title>
        <authorList>
            <person name="Ichikawa N."/>
            <person name="Sato H."/>
            <person name="Tonouchi N."/>
        </authorList>
    </citation>
    <scope>NUCLEOTIDE SEQUENCE</scope>
    <source>
        <strain evidence="2">NBRC 111898</strain>
    </source>
</reference>
<keyword evidence="3" id="KW-1185">Reference proteome</keyword>
<evidence type="ECO:0000313" key="3">
    <source>
        <dbReference type="Proteomes" id="UP001165079"/>
    </source>
</evidence>